<dbReference type="Proteomes" id="UP001596028">
    <property type="component" value="Unassembled WGS sequence"/>
</dbReference>
<evidence type="ECO:0000259" key="5">
    <source>
        <dbReference type="PROSITE" id="PS51635"/>
    </source>
</evidence>
<dbReference type="PROSITE" id="PS51635">
    <property type="entry name" value="PNPLA"/>
    <property type="match status" value="1"/>
</dbReference>
<dbReference type="SUPFAM" id="SSF52151">
    <property type="entry name" value="FabD/lysophospholipase-like"/>
    <property type="match status" value="1"/>
</dbReference>
<proteinExistence type="predicted"/>
<gene>
    <name evidence="6" type="ORF">ACFO3S_24465</name>
</gene>
<feature type="short sequence motif" description="DGA/G" evidence="4">
    <location>
        <begin position="160"/>
        <end position="162"/>
    </location>
</feature>
<dbReference type="InterPro" id="IPR050301">
    <property type="entry name" value="NTE"/>
</dbReference>
<dbReference type="Pfam" id="PF01734">
    <property type="entry name" value="Patatin"/>
    <property type="match status" value="1"/>
</dbReference>
<evidence type="ECO:0000256" key="3">
    <source>
        <dbReference type="ARBA" id="ARBA00023098"/>
    </source>
</evidence>
<evidence type="ECO:0000313" key="7">
    <source>
        <dbReference type="Proteomes" id="UP001596028"/>
    </source>
</evidence>
<dbReference type="RefSeq" id="WP_378101460.1">
    <property type="nucleotide sequence ID" value="NZ_JBHSEP010000026.1"/>
</dbReference>
<comment type="caution">
    <text evidence="6">The sequence shown here is derived from an EMBL/GenBank/DDBJ whole genome shotgun (WGS) entry which is preliminary data.</text>
</comment>
<sequence length="291" mass="32833">MEKIGLVLEGGGMRTAYTAGVLEYFAEQELYLPYTIGVSAGACIAASYLSRQRGRNKIVNIDWVSDPRYLSWRNWLKSRELFGMDFIFDEIPNSLVPFDFDAFAASREELVVGLTDCLTGESVYRYKSEPGFDVLKALRASSSLPFIAPIVEYEGRPMLDGGIADPIPLRKAEQDGCERNILVLTRNDDYRKSRNRFSLLVRAGYGQYPAFVQTMLRRHEIYNGTLAYIDRREREGASFVIRPSAPIDVGRMERNPAKLLALYNRGYEDARSRLPALRQWMAEGGAGPSGK</sequence>
<comment type="caution">
    <text evidence="4">Lacks conserved residue(s) required for the propagation of feature annotation.</text>
</comment>
<dbReference type="InterPro" id="IPR002641">
    <property type="entry name" value="PNPLA_dom"/>
</dbReference>
<keyword evidence="3 4" id="KW-0443">Lipid metabolism</keyword>
<dbReference type="Pfam" id="PF19890">
    <property type="entry name" value="DUF6363"/>
    <property type="match status" value="1"/>
</dbReference>
<feature type="domain" description="PNPLA" evidence="5">
    <location>
        <begin position="6"/>
        <end position="173"/>
    </location>
</feature>
<evidence type="ECO:0000256" key="2">
    <source>
        <dbReference type="ARBA" id="ARBA00022963"/>
    </source>
</evidence>
<feature type="active site" description="Nucleophile" evidence="4">
    <location>
        <position position="39"/>
    </location>
</feature>
<accession>A0ABV9FKA1</accession>
<name>A0ABV9FKA1_9BACL</name>
<keyword evidence="7" id="KW-1185">Reference proteome</keyword>
<evidence type="ECO:0000256" key="1">
    <source>
        <dbReference type="ARBA" id="ARBA00022801"/>
    </source>
</evidence>
<dbReference type="PANTHER" id="PTHR14226:SF25">
    <property type="entry name" value="PHOSPHOESTERASE"/>
    <property type="match status" value="1"/>
</dbReference>
<dbReference type="InterPro" id="IPR016035">
    <property type="entry name" value="Acyl_Trfase/lysoPLipase"/>
</dbReference>
<dbReference type="InterPro" id="IPR045943">
    <property type="entry name" value="DUF6363"/>
</dbReference>
<dbReference type="CDD" id="cd07208">
    <property type="entry name" value="Pat_hypo_Ecoli_yjju_like"/>
    <property type="match status" value="1"/>
</dbReference>
<dbReference type="EMBL" id="JBHSEP010000026">
    <property type="protein sequence ID" value="MFC4601420.1"/>
    <property type="molecule type" value="Genomic_DNA"/>
</dbReference>
<keyword evidence="1 4" id="KW-0378">Hydrolase</keyword>
<evidence type="ECO:0000313" key="6">
    <source>
        <dbReference type="EMBL" id="MFC4601420.1"/>
    </source>
</evidence>
<dbReference type="InterPro" id="IPR037483">
    <property type="entry name" value="YjjU-like"/>
</dbReference>
<feature type="active site" description="Proton acceptor" evidence="4">
    <location>
        <position position="160"/>
    </location>
</feature>
<dbReference type="PANTHER" id="PTHR14226">
    <property type="entry name" value="NEUROPATHY TARGET ESTERASE/SWISS CHEESE D.MELANOGASTER"/>
    <property type="match status" value="1"/>
</dbReference>
<protein>
    <submittedName>
        <fullName evidence="6">Patatin family protein</fullName>
    </submittedName>
</protein>
<feature type="short sequence motif" description="GXSXG" evidence="4">
    <location>
        <begin position="37"/>
        <end position="41"/>
    </location>
</feature>
<keyword evidence="2 4" id="KW-0442">Lipid degradation</keyword>
<evidence type="ECO:0000256" key="4">
    <source>
        <dbReference type="PROSITE-ProRule" id="PRU01161"/>
    </source>
</evidence>
<organism evidence="6 7">
    <name type="scientific">Cohnella hongkongensis</name>
    <dbReference type="NCBI Taxonomy" id="178337"/>
    <lineage>
        <taxon>Bacteria</taxon>
        <taxon>Bacillati</taxon>
        <taxon>Bacillota</taxon>
        <taxon>Bacilli</taxon>
        <taxon>Bacillales</taxon>
        <taxon>Paenibacillaceae</taxon>
        <taxon>Cohnella</taxon>
    </lineage>
</organism>
<dbReference type="Gene3D" id="3.40.1090.10">
    <property type="entry name" value="Cytosolic phospholipase A2 catalytic domain"/>
    <property type="match status" value="2"/>
</dbReference>
<reference evidence="7" key="1">
    <citation type="journal article" date="2019" name="Int. J. Syst. Evol. Microbiol.">
        <title>The Global Catalogue of Microorganisms (GCM) 10K type strain sequencing project: providing services to taxonomists for standard genome sequencing and annotation.</title>
        <authorList>
            <consortium name="The Broad Institute Genomics Platform"/>
            <consortium name="The Broad Institute Genome Sequencing Center for Infectious Disease"/>
            <person name="Wu L."/>
            <person name="Ma J."/>
        </authorList>
    </citation>
    <scope>NUCLEOTIDE SEQUENCE [LARGE SCALE GENOMIC DNA]</scope>
    <source>
        <strain evidence="7">CCUG 49571</strain>
    </source>
</reference>